<evidence type="ECO:0000256" key="1">
    <source>
        <dbReference type="SAM" id="Phobius"/>
    </source>
</evidence>
<gene>
    <name evidence="2" type="ORF">RT97_27395</name>
</gene>
<keyword evidence="1" id="KW-0812">Transmembrane</keyword>
<evidence type="ECO:0000313" key="3">
    <source>
        <dbReference type="Proteomes" id="UP000032067"/>
    </source>
</evidence>
<keyword evidence="1" id="KW-1133">Transmembrane helix</keyword>
<evidence type="ECO:0008006" key="4">
    <source>
        <dbReference type="Google" id="ProtNLM"/>
    </source>
</evidence>
<organism evidence="2 3">
    <name type="scientific">Variovorax paradoxus</name>
    <dbReference type="NCBI Taxonomy" id="34073"/>
    <lineage>
        <taxon>Bacteria</taxon>
        <taxon>Pseudomonadati</taxon>
        <taxon>Pseudomonadota</taxon>
        <taxon>Betaproteobacteria</taxon>
        <taxon>Burkholderiales</taxon>
        <taxon>Comamonadaceae</taxon>
        <taxon>Variovorax</taxon>
    </lineage>
</organism>
<reference evidence="2 3" key="1">
    <citation type="submission" date="2014-12" db="EMBL/GenBank/DDBJ databases">
        <title>16Stimator: statistical estimation of ribosomal gene copy numbers from draft genome assemblies.</title>
        <authorList>
            <person name="Perisin M.A."/>
            <person name="Vetter M."/>
            <person name="Gilbert J.A."/>
            <person name="Bergelson J."/>
        </authorList>
    </citation>
    <scope>NUCLEOTIDE SEQUENCE [LARGE SCALE GENOMIC DNA]</scope>
    <source>
        <strain evidence="2 3">MEDvA23</strain>
    </source>
</reference>
<feature type="transmembrane region" description="Helical" evidence="1">
    <location>
        <begin position="103"/>
        <end position="130"/>
    </location>
</feature>
<feature type="transmembrane region" description="Helical" evidence="1">
    <location>
        <begin position="57"/>
        <end position="79"/>
    </location>
</feature>
<name>A0A0D0LPU1_VARPD</name>
<evidence type="ECO:0000313" key="2">
    <source>
        <dbReference type="EMBL" id="KIQ21986.1"/>
    </source>
</evidence>
<comment type="caution">
    <text evidence="2">The sequence shown here is derived from an EMBL/GenBank/DDBJ whole genome shotgun (WGS) entry which is preliminary data.</text>
</comment>
<dbReference type="AlphaFoldDB" id="A0A0D0LPU1"/>
<proteinExistence type="predicted"/>
<feature type="transmembrane region" description="Helical" evidence="1">
    <location>
        <begin position="27"/>
        <end position="45"/>
    </location>
</feature>
<dbReference type="Proteomes" id="UP000032067">
    <property type="component" value="Unassembled WGS sequence"/>
</dbReference>
<keyword evidence="1" id="KW-0472">Membrane</keyword>
<dbReference type="EMBL" id="JXQQ01000084">
    <property type="protein sequence ID" value="KIQ21986.1"/>
    <property type="molecule type" value="Genomic_DNA"/>
</dbReference>
<protein>
    <recommendedName>
        <fullName evidence="4">Transmembrane protein</fullName>
    </recommendedName>
</protein>
<sequence>MAPEAEWPLAPVSLLWRAGLHFAQDGVVARMFLVGVLLLALWLLFSRVLRWGRGAMVCLGLAVLLGGAFVFGLASHGYAGGRALQGIVSPEMLETRAANPGEFHALVLFAGWSGLVLAAFGVLTLSAALITPRSHVDSAAGIK</sequence>
<accession>A0A0D0LPU1</accession>